<dbReference type="PROSITE" id="PS51340">
    <property type="entry name" value="MOSC"/>
    <property type="match status" value="1"/>
</dbReference>
<reference evidence="3" key="2">
    <citation type="submission" date="2023-01" db="EMBL/GenBank/DDBJ databases">
        <title>Gilvimarinus xylanilyticus HB14 isolated from Caulerpa lentillifera aquaculture base in Hainan, China.</title>
        <authorList>
            <person name="Zhang Y.-J."/>
        </authorList>
    </citation>
    <scope>NUCLEOTIDE SEQUENCE</scope>
    <source>
        <strain evidence="3">HB14</strain>
    </source>
</reference>
<comment type="caution">
    <text evidence="3">The sequence shown here is derived from an EMBL/GenBank/DDBJ whole genome shotgun (WGS) entry which is preliminary data.</text>
</comment>
<dbReference type="RefSeq" id="WP_253968903.1">
    <property type="nucleotide sequence ID" value="NZ_JAMFTH010000006.1"/>
</dbReference>
<evidence type="ECO:0000259" key="2">
    <source>
        <dbReference type="PROSITE" id="PS51340"/>
    </source>
</evidence>
<protein>
    <submittedName>
        <fullName evidence="3">MOSC domain-containing protein</fullName>
    </submittedName>
</protein>
<dbReference type="GO" id="GO:0030151">
    <property type="term" value="F:molybdenum ion binding"/>
    <property type="evidence" value="ECO:0007669"/>
    <property type="project" value="InterPro"/>
</dbReference>
<feature type="region of interest" description="Disordered" evidence="1">
    <location>
        <begin position="161"/>
        <end position="180"/>
    </location>
</feature>
<dbReference type="Gene3D" id="2.40.33.20">
    <property type="entry name" value="PK beta-barrel domain-like"/>
    <property type="match status" value="1"/>
</dbReference>
<name>A0A9X2I0W2_9GAMM</name>
<dbReference type="InterPro" id="IPR052716">
    <property type="entry name" value="MOSC_domain"/>
</dbReference>
<dbReference type="GO" id="GO:0003824">
    <property type="term" value="F:catalytic activity"/>
    <property type="evidence" value="ECO:0007669"/>
    <property type="project" value="InterPro"/>
</dbReference>
<reference evidence="3" key="1">
    <citation type="submission" date="2022-05" db="EMBL/GenBank/DDBJ databases">
        <authorList>
            <person name="Sun H.-N."/>
        </authorList>
    </citation>
    <scope>NUCLEOTIDE SEQUENCE</scope>
    <source>
        <strain evidence="3">HB14</strain>
    </source>
</reference>
<dbReference type="PANTHER" id="PTHR36930">
    <property type="entry name" value="METAL-SULFUR CLUSTER BIOSYNTHESIS PROTEINS YUAD-RELATED"/>
    <property type="match status" value="1"/>
</dbReference>
<feature type="compositionally biased region" description="Polar residues" evidence="1">
    <location>
        <begin position="170"/>
        <end position="180"/>
    </location>
</feature>
<evidence type="ECO:0000313" key="4">
    <source>
        <dbReference type="Proteomes" id="UP001139319"/>
    </source>
</evidence>
<sequence>MNSQARLLDKLAKDLKPGRLEWIGLRSAHRGEIQVVGSAEAIANRGLAGDHRSSKTPGSGRQVTLISREFIQQICLHTGFAEIDPVLLRRNLVVSGLNLNLLRHQRVQIGEVIIEPAALCHPCSRMNQNLGPGGAAAMYGYGGLCARIVQGGRLSVGNSVVRLPREPGQPGQSQGSLFAR</sequence>
<dbReference type="SUPFAM" id="SSF50800">
    <property type="entry name" value="PK beta-barrel domain-like"/>
    <property type="match status" value="1"/>
</dbReference>
<organism evidence="3 4">
    <name type="scientific">Gilvimarinus xylanilyticus</name>
    <dbReference type="NCBI Taxonomy" id="2944139"/>
    <lineage>
        <taxon>Bacteria</taxon>
        <taxon>Pseudomonadati</taxon>
        <taxon>Pseudomonadota</taxon>
        <taxon>Gammaproteobacteria</taxon>
        <taxon>Cellvibrionales</taxon>
        <taxon>Cellvibrionaceae</taxon>
        <taxon>Gilvimarinus</taxon>
    </lineage>
</organism>
<evidence type="ECO:0000313" key="3">
    <source>
        <dbReference type="EMBL" id="MCP8900609.1"/>
    </source>
</evidence>
<dbReference type="EMBL" id="JAMFTH010000006">
    <property type="protein sequence ID" value="MCP8900609.1"/>
    <property type="molecule type" value="Genomic_DNA"/>
</dbReference>
<dbReference type="InterPro" id="IPR005302">
    <property type="entry name" value="MoCF_Sase_C"/>
</dbReference>
<dbReference type="GO" id="GO:0030170">
    <property type="term" value="F:pyridoxal phosphate binding"/>
    <property type="evidence" value="ECO:0007669"/>
    <property type="project" value="InterPro"/>
</dbReference>
<dbReference type="PANTHER" id="PTHR36930:SF1">
    <property type="entry name" value="MOSC DOMAIN-CONTAINING PROTEIN"/>
    <property type="match status" value="1"/>
</dbReference>
<feature type="domain" description="MOSC" evidence="2">
    <location>
        <begin position="34"/>
        <end position="163"/>
    </location>
</feature>
<dbReference type="AlphaFoldDB" id="A0A9X2I0W2"/>
<evidence type="ECO:0000256" key="1">
    <source>
        <dbReference type="SAM" id="MobiDB-lite"/>
    </source>
</evidence>
<dbReference type="Proteomes" id="UP001139319">
    <property type="component" value="Unassembled WGS sequence"/>
</dbReference>
<dbReference type="InterPro" id="IPR011037">
    <property type="entry name" value="Pyrv_Knase-like_insert_dom_sf"/>
</dbReference>
<gene>
    <name evidence="3" type="ORF">M6D89_14975</name>
</gene>
<proteinExistence type="predicted"/>
<dbReference type="Pfam" id="PF03473">
    <property type="entry name" value="MOSC"/>
    <property type="match status" value="1"/>
</dbReference>
<keyword evidence="4" id="KW-1185">Reference proteome</keyword>
<accession>A0A9X2I0W2</accession>